<evidence type="ECO:0000256" key="3">
    <source>
        <dbReference type="ARBA" id="ARBA00023163"/>
    </source>
</evidence>
<name>A0A516GP35_9FLAO</name>
<dbReference type="InterPro" id="IPR018060">
    <property type="entry name" value="HTH_AraC"/>
</dbReference>
<proteinExistence type="predicted"/>
<feature type="transmembrane region" description="Helical" evidence="4">
    <location>
        <begin position="337"/>
        <end position="356"/>
    </location>
</feature>
<sequence length="500" mass="58563">MKYSLLFIFLLLINFKNDQDIKFKMPDCYHDILEISSKKPSEAMYIADSLYLYSKHETQKMYALLVKSMVLELQDKRGQAIEFALKALKIAKAEANYCFQARTYTFLSRQYRKIGFVDKGKDLIAESISVSSKIIDKSHSIEYVTMSNLEMVEYDIEAGNYSRAIGFLKSAIFILDKQKESPVKYFDLANCEEKLARSFKKMNNNQLAFFHYTKAHTFLLKSNIEESLWAINVYNGLTEIYMDRNELDSAKVYLEKGLYIDEKYNNNAVKENLYKTAASFYKMDNDVDKYNHYESKYRSAMSKNKGNLRLMINNVSNTLDDYSFALPVKTPDSSDSIRLITVMFVIALPSIGFYYNRKKIIKHFRRQFYFKVKKRRAQITCSSSTESKLLKSLEAFEQSNEFLNNEISLPNLVTRLNTNEKYLRQVLKVHKNTDYNAYINKLRIQYIIEKLNTDKNYLNYKISFLAKESGFSSHSKFSTNFKKYSNFSPSDYINSLKKKS</sequence>
<organism evidence="6 7">
    <name type="scientific">Formosa sediminum</name>
    <dbReference type="NCBI Taxonomy" id="2594004"/>
    <lineage>
        <taxon>Bacteria</taxon>
        <taxon>Pseudomonadati</taxon>
        <taxon>Bacteroidota</taxon>
        <taxon>Flavobacteriia</taxon>
        <taxon>Flavobacteriales</taxon>
        <taxon>Flavobacteriaceae</taxon>
        <taxon>Formosa</taxon>
    </lineage>
</organism>
<evidence type="ECO:0000256" key="2">
    <source>
        <dbReference type="ARBA" id="ARBA00023125"/>
    </source>
</evidence>
<dbReference type="PANTHER" id="PTHR43280:SF28">
    <property type="entry name" value="HTH-TYPE TRANSCRIPTIONAL ACTIVATOR RHAS"/>
    <property type="match status" value="1"/>
</dbReference>
<keyword evidence="3" id="KW-0804">Transcription</keyword>
<dbReference type="Gene3D" id="1.10.10.60">
    <property type="entry name" value="Homeodomain-like"/>
    <property type="match status" value="1"/>
</dbReference>
<reference evidence="6 7" key="1">
    <citation type="submission" date="2019-07" db="EMBL/GenBank/DDBJ databases">
        <title>Genome sequencing for Formosa sp. PS13.</title>
        <authorList>
            <person name="Park S.-J."/>
        </authorList>
    </citation>
    <scope>NUCLEOTIDE SEQUENCE [LARGE SCALE GENOMIC DNA]</scope>
    <source>
        <strain evidence="6 7">PS13</strain>
    </source>
</reference>
<dbReference type="Proteomes" id="UP000319209">
    <property type="component" value="Chromosome"/>
</dbReference>
<dbReference type="OrthoDB" id="5295174at2"/>
<accession>A0A516GP35</accession>
<evidence type="ECO:0000259" key="5">
    <source>
        <dbReference type="PROSITE" id="PS01124"/>
    </source>
</evidence>
<dbReference type="Gene3D" id="1.25.40.10">
    <property type="entry name" value="Tetratricopeptide repeat domain"/>
    <property type="match status" value="1"/>
</dbReference>
<dbReference type="PANTHER" id="PTHR43280">
    <property type="entry name" value="ARAC-FAMILY TRANSCRIPTIONAL REGULATOR"/>
    <property type="match status" value="1"/>
</dbReference>
<feature type="domain" description="HTH araC/xylS-type" evidence="5">
    <location>
        <begin position="387"/>
        <end position="495"/>
    </location>
</feature>
<evidence type="ECO:0000256" key="1">
    <source>
        <dbReference type="ARBA" id="ARBA00023015"/>
    </source>
</evidence>
<dbReference type="RefSeq" id="WP_143380179.1">
    <property type="nucleotide sequence ID" value="NZ_CP041637.1"/>
</dbReference>
<keyword evidence="7" id="KW-1185">Reference proteome</keyword>
<keyword evidence="4" id="KW-0812">Transmembrane</keyword>
<dbReference type="SMART" id="SM00342">
    <property type="entry name" value="HTH_ARAC"/>
    <property type="match status" value="1"/>
</dbReference>
<evidence type="ECO:0000256" key="4">
    <source>
        <dbReference type="SAM" id="Phobius"/>
    </source>
</evidence>
<dbReference type="InterPro" id="IPR009057">
    <property type="entry name" value="Homeodomain-like_sf"/>
</dbReference>
<dbReference type="AlphaFoldDB" id="A0A516GP35"/>
<keyword evidence="1" id="KW-0805">Transcription regulation</keyword>
<dbReference type="EMBL" id="CP041637">
    <property type="protein sequence ID" value="QDO93275.1"/>
    <property type="molecule type" value="Genomic_DNA"/>
</dbReference>
<keyword evidence="2" id="KW-0238">DNA-binding</keyword>
<keyword evidence="4" id="KW-0472">Membrane</keyword>
<evidence type="ECO:0000313" key="7">
    <source>
        <dbReference type="Proteomes" id="UP000319209"/>
    </source>
</evidence>
<evidence type="ECO:0000313" key="6">
    <source>
        <dbReference type="EMBL" id="QDO93275.1"/>
    </source>
</evidence>
<gene>
    <name evidence="6" type="ORF">FNB79_04560</name>
</gene>
<dbReference type="SUPFAM" id="SSF48452">
    <property type="entry name" value="TPR-like"/>
    <property type="match status" value="1"/>
</dbReference>
<dbReference type="KEGG" id="fop:FNB79_04560"/>
<dbReference type="InterPro" id="IPR011990">
    <property type="entry name" value="TPR-like_helical_dom_sf"/>
</dbReference>
<dbReference type="GO" id="GO:0043565">
    <property type="term" value="F:sequence-specific DNA binding"/>
    <property type="evidence" value="ECO:0007669"/>
    <property type="project" value="InterPro"/>
</dbReference>
<dbReference type="PROSITE" id="PS01124">
    <property type="entry name" value="HTH_ARAC_FAMILY_2"/>
    <property type="match status" value="1"/>
</dbReference>
<dbReference type="GO" id="GO:0003700">
    <property type="term" value="F:DNA-binding transcription factor activity"/>
    <property type="evidence" value="ECO:0007669"/>
    <property type="project" value="InterPro"/>
</dbReference>
<protein>
    <submittedName>
        <fullName evidence="6">Helix-turn-helix domain-containing protein</fullName>
    </submittedName>
</protein>
<dbReference type="Pfam" id="PF12833">
    <property type="entry name" value="HTH_18"/>
    <property type="match status" value="1"/>
</dbReference>
<keyword evidence="4" id="KW-1133">Transmembrane helix</keyword>
<dbReference type="SUPFAM" id="SSF46689">
    <property type="entry name" value="Homeodomain-like"/>
    <property type="match status" value="1"/>
</dbReference>